<dbReference type="AlphaFoldDB" id="A0A8J3DKG4"/>
<feature type="chain" id="PRO_5035275406" description="Outer membrane lipoprotein-sorting protein" evidence="1">
    <location>
        <begin position="22"/>
        <end position="277"/>
    </location>
</feature>
<dbReference type="RefSeq" id="WP_189516602.1">
    <property type="nucleotide sequence ID" value="NZ_BMXG01000023.1"/>
</dbReference>
<keyword evidence="1" id="KW-0732">Signal</keyword>
<protein>
    <recommendedName>
        <fullName evidence="4">Outer membrane lipoprotein-sorting protein</fullName>
    </recommendedName>
</protein>
<comment type="caution">
    <text evidence="2">The sequence shown here is derived from an EMBL/GenBank/DDBJ whole genome shotgun (WGS) entry which is preliminary data.</text>
</comment>
<accession>A0A8J3DKG4</accession>
<evidence type="ECO:0000313" key="2">
    <source>
        <dbReference type="EMBL" id="GHC10225.1"/>
    </source>
</evidence>
<organism evidence="2 3">
    <name type="scientific">Cerasicoccus arenae</name>
    <dbReference type="NCBI Taxonomy" id="424488"/>
    <lineage>
        <taxon>Bacteria</taxon>
        <taxon>Pseudomonadati</taxon>
        <taxon>Verrucomicrobiota</taxon>
        <taxon>Opitutia</taxon>
        <taxon>Puniceicoccales</taxon>
        <taxon>Cerasicoccaceae</taxon>
        <taxon>Cerasicoccus</taxon>
    </lineage>
</organism>
<dbReference type="Proteomes" id="UP000642829">
    <property type="component" value="Unassembled WGS sequence"/>
</dbReference>
<gene>
    <name evidence="2" type="ORF">GCM10007047_29430</name>
</gene>
<feature type="signal peptide" evidence="1">
    <location>
        <begin position="1"/>
        <end position="21"/>
    </location>
</feature>
<reference evidence="2" key="1">
    <citation type="journal article" date="2014" name="Int. J. Syst. Evol. Microbiol.">
        <title>Complete genome sequence of Corynebacterium casei LMG S-19264T (=DSM 44701T), isolated from a smear-ripened cheese.</title>
        <authorList>
            <consortium name="US DOE Joint Genome Institute (JGI-PGF)"/>
            <person name="Walter F."/>
            <person name="Albersmeier A."/>
            <person name="Kalinowski J."/>
            <person name="Ruckert C."/>
        </authorList>
    </citation>
    <scope>NUCLEOTIDE SEQUENCE</scope>
    <source>
        <strain evidence="2">KCTC 12870</strain>
    </source>
</reference>
<dbReference type="EMBL" id="BMXG01000023">
    <property type="protein sequence ID" value="GHC10225.1"/>
    <property type="molecule type" value="Genomic_DNA"/>
</dbReference>
<name>A0A8J3DKG4_9BACT</name>
<sequence>MKALYSIFAVLILATTLPAQNESSGEEETQTEVSLREPVPAQTDPIAAKLVETYLKASGGKDRQKAIHSAIIHETIREGKKDYRTISYRERPDKLRLELITESLGREYKVISGYDGTDAWTYDLTQKHPFPKEMGGKEKKNFIQLAAFDDILMRWEEEGCVLEYMGAVNNRKQKNYLVKLFHPDGLTEFFYFHPKNYLITRQGRREERNGVIVDIDSFYVKYDNIEGIWLPMKTELVLEDQIYGYSEVTSLQLNPHVSDDLFAMPKVKEVWLRGNNQ</sequence>
<evidence type="ECO:0008006" key="4">
    <source>
        <dbReference type="Google" id="ProtNLM"/>
    </source>
</evidence>
<reference evidence="2" key="2">
    <citation type="submission" date="2020-09" db="EMBL/GenBank/DDBJ databases">
        <authorList>
            <person name="Sun Q."/>
            <person name="Kim S."/>
        </authorList>
    </citation>
    <scope>NUCLEOTIDE SEQUENCE</scope>
    <source>
        <strain evidence="2">KCTC 12870</strain>
    </source>
</reference>
<evidence type="ECO:0000256" key="1">
    <source>
        <dbReference type="SAM" id="SignalP"/>
    </source>
</evidence>
<proteinExistence type="predicted"/>
<evidence type="ECO:0000313" key="3">
    <source>
        <dbReference type="Proteomes" id="UP000642829"/>
    </source>
</evidence>
<keyword evidence="3" id="KW-1185">Reference proteome</keyword>